<protein>
    <submittedName>
        <fullName evidence="2">Uncharacterized protein</fullName>
    </submittedName>
</protein>
<gene>
    <name evidence="2" type="ORF">FIBSPDRAFT_852997</name>
</gene>
<keyword evidence="1" id="KW-0472">Membrane</keyword>
<evidence type="ECO:0000313" key="2">
    <source>
        <dbReference type="EMBL" id="KZP28178.1"/>
    </source>
</evidence>
<proteinExistence type="predicted"/>
<keyword evidence="3" id="KW-1185">Reference proteome</keyword>
<organism evidence="2 3">
    <name type="scientific">Athelia psychrophila</name>
    <dbReference type="NCBI Taxonomy" id="1759441"/>
    <lineage>
        <taxon>Eukaryota</taxon>
        <taxon>Fungi</taxon>
        <taxon>Dikarya</taxon>
        <taxon>Basidiomycota</taxon>
        <taxon>Agaricomycotina</taxon>
        <taxon>Agaricomycetes</taxon>
        <taxon>Agaricomycetidae</taxon>
        <taxon>Atheliales</taxon>
        <taxon>Atheliaceae</taxon>
        <taxon>Athelia</taxon>
    </lineage>
</organism>
<accession>A0A166RE81</accession>
<evidence type="ECO:0000313" key="3">
    <source>
        <dbReference type="Proteomes" id="UP000076532"/>
    </source>
</evidence>
<dbReference type="Proteomes" id="UP000076532">
    <property type="component" value="Unassembled WGS sequence"/>
</dbReference>
<sequence length="62" mass="6999">MTMLPSSNQPDSDRVIPSAWTGVIFVMLVYVGAWREVVFQQMDEERKSRSACQIPPDPASDQ</sequence>
<keyword evidence="1" id="KW-1133">Transmembrane helix</keyword>
<keyword evidence="1" id="KW-0812">Transmembrane</keyword>
<dbReference type="AlphaFoldDB" id="A0A166RE81"/>
<evidence type="ECO:0000256" key="1">
    <source>
        <dbReference type="SAM" id="Phobius"/>
    </source>
</evidence>
<reference evidence="2 3" key="1">
    <citation type="journal article" date="2016" name="Mol. Biol. Evol.">
        <title>Comparative Genomics of Early-Diverging Mushroom-Forming Fungi Provides Insights into the Origins of Lignocellulose Decay Capabilities.</title>
        <authorList>
            <person name="Nagy L.G."/>
            <person name="Riley R."/>
            <person name="Tritt A."/>
            <person name="Adam C."/>
            <person name="Daum C."/>
            <person name="Floudas D."/>
            <person name="Sun H."/>
            <person name="Yadav J.S."/>
            <person name="Pangilinan J."/>
            <person name="Larsson K.H."/>
            <person name="Matsuura K."/>
            <person name="Barry K."/>
            <person name="Labutti K."/>
            <person name="Kuo R."/>
            <person name="Ohm R.A."/>
            <person name="Bhattacharya S.S."/>
            <person name="Shirouzu T."/>
            <person name="Yoshinaga Y."/>
            <person name="Martin F.M."/>
            <person name="Grigoriev I.V."/>
            <person name="Hibbett D.S."/>
        </authorList>
    </citation>
    <scope>NUCLEOTIDE SEQUENCE [LARGE SCALE GENOMIC DNA]</scope>
    <source>
        <strain evidence="2 3">CBS 109695</strain>
    </source>
</reference>
<name>A0A166RE81_9AGAM</name>
<dbReference type="EMBL" id="KV417505">
    <property type="protein sequence ID" value="KZP28178.1"/>
    <property type="molecule type" value="Genomic_DNA"/>
</dbReference>
<feature type="transmembrane region" description="Helical" evidence="1">
    <location>
        <begin position="20"/>
        <end position="39"/>
    </location>
</feature>